<reference evidence="3 4" key="1">
    <citation type="journal article" date="2012" name="BMC Genomics">
        <title>Comparative genomic analysis and phylogenetic position of Theileria equi.</title>
        <authorList>
            <person name="Kappmeyer L.S."/>
            <person name="Thiagarajan M."/>
            <person name="Herndon D.R."/>
            <person name="Ramsay J.D."/>
            <person name="Caler E."/>
            <person name="Djikeng A."/>
            <person name="Gillespie J.J."/>
            <person name="Lau A.O."/>
            <person name="Roalson E.H."/>
            <person name="Silva J.C."/>
            <person name="Silva M.G."/>
            <person name="Suarez C.E."/>
            <person name="Ueti M.W."/>
            <person name="Nene V.M."/>
            <person name="Mealey R.H."/>
            <person name="Knowles D.P."/>
            <person name="Brayton K.A."/>
        </authorList>
    </citation>
    <scope>NUCLEOTIDE SEQUENCE [LARGE SCALE GENOMIC DNA]</scope>
    <source>
        <strain evidence="3 4">WA</strain>
    </source>
</reference>
<evidence type="ECO:0000256" key="1">
    <source>
        <dbReference type="SAM" id="MobiDB-lite"/>
    </source>
</evidence>
<keyword evidence="4" id="KW-1185">Reference proteome</keyword>
<dbReference type="OrthoDB" id="362334at2759"/>
<feature type="region of interest" description="Disordered" evidence="1">
    <location>
        <begin position="37"/>
        <end position="91"/>
    </location>
</feature>
<feature type="compositionally biased region" description="Basic and acidic residues" evidence="1">
    <location>
        <begin position="45"/>
        <end position="58"/>
    </location>
</feature>
<feature type="region of interest" description="Disordered" evidence="1">
    <location>
        <begin position="282"/>
        <end position="323"/>
    </location>
</feature>
<dbReference type="VEuPathDB" id="PiroplasmaDB:BEWA_002070"/>
<sequence>MRFLPLCIATLLIICTVFYLTRRNSGIGKAEISDDIAGNVRGKSSGKEDKEHCGKPVETRSNIKGRQGQPGRNSQGPETVQSSHLAQQATLEDPLVLAEVSYSSPFDEGSIGGHVDVPSQASPEEPSTNEFNKNEPESREPKEEASTEVPRDLPEHIPEHQEFEDEDEDPEFNDYDGWDGPSPQEHEDDLDPESDGLVIEDEEDPEEVYEDDNHKSVPETPKEPNYEERPEDEDEEDEEELGEFEEYVPETKVEEAEPDDKVDSEPVLEIPYTEVSVYYSSNDQHENGSEKEFGDLESSESSQEVTTPSTRDAEEPEEPTPVADYRSKVDSSLFTVLDSFEDNVKVLKLLARDGAVAKRVKYDGEEIWSGVRRFSTFLCSSALLYFDGDRPTLAVIKTNGLCNTEPTVYRYHDGTKWQSHDAYWHKNELEALKKKCKPTTPITLDLSKDADKSKLEIRELLSRGVSVKEHFPNRGHHISSVLDAGATVWKSSGDEKCLLAECYTKGGLKLLYLEIDSGSGLNRECFEKVGETWKEITEDDFNARSVTMIGESRHATSLNIAHPNRLLCKSFDYTIAANTVQLIVPKKGVSVSKLVNGTEEIYTLSSGETLQYVDAYLNKDGKAELVFITLRTLSGVSRKSYVKDGNGWTVCNNTDAKMKNLRDPAEWISNFEVDISLDKDTNECSIFEVDLLGITTKHFFPKPGYHAKKVKDGNRDLWTTMDRSNRCLFCLIYKHGAVELMELTVAENGSRGCILFEKLNCAWKSIAEKDFNDKFYKMGPYAPQPS</sequence>
<feature type="compositionally biased region" description="Basic and acidic residues" evidence="1">
    <location>
        <begin position="211"/>
        <end position="228"/>
    </location>
</feature>
<feature type="compositionally biased region" description="Polar residues" evidence="1">
    <location>
        <begin position="299"/>
        <end position="310"/>
    </location>
</feature>
<dbReference type="AlphaFoldDB" id="L0AZ10"/>
<feature type="compositionally biased region" description="Acidic residues" evidence="1">
    <location>
        <begin position="186"/>
        <end position="210"/>
    </location>
</feature>
<protein>
    <recommendedName>
        <fullName evidence="5">Signal peptide containing protein</fullName>
    </recommendedName>
</protein>
<accession>L0AZ10</accession>
<dbReference type="GeneID" id="15805583"/>
<dbReference type="InterPro" id="IPR007480">
    <property type="entry name" value="DUF529"/>
</dbReference>
<dbReference type="Pfam" id="PF04385">
    <property type="entry name" value="FAINT"/>
    <property type="match status" value="1"/>
</dbReference>
<dbReference type="Proteomes" id="UP000031512">
    <property type="component" value="Chromosome 3"/>
</dbReference>
<feature type="compositionally biased region" description="Polar residues" evidence="1">
    <location>
        <begin position="59"/>
        <end position="90"/>
    </location>
</feature>
<feature type="compositionally biased region" description="Acidic residues" evidence="1">
    <location>
        <begin position="162"/>
        <end position="177"/>
    </location>
</feature>
<feature type="compositionally biased region" description="Basic and acidic residues" evidence="1">
    <location>
        <begin position="249"/>
        <end position="264"/>
    </location>
</feature>
<feature type="signal peptide" evidence="2">
    <location>
        <begin position="1"/>
        <end position="23"/>
    </location>
</feature>
<dbReference type="EMBL" id="CP001670">
    <property type="protein sequence ID" value="AFZ80800.1"/>
    <property type="molecule type" value="Genomic_DNA"/>
</dbReference>
<evidence type="ECO:0000313" key="4">
    <source>
        <dbReference type="Proteomes" id="UP000031512"/>
    </source>
</evidence>
<feature type="compositionally biased region" description="Polar residues" evidence="1">
    <location>
        <begin position="119"/>
        <end position="131"/>
    </location>
</feature>
<gene>
    <name evidence="3" type="ORF">BEWA_002070</name>
</gene>
<evidence type="ECO:0000256" key="2">
    <source>
        <dbReference type="SAM" id="SignalP"/>
    </source>
</evidence>
<evidence type="ECO:0008006" key="5">
    <source>
        <dbReference type="Google" id="ProtNLM"/>
    </source>
</evidence>
<dbReference type="KEGG" id="beq:BEWA_002070"/>
<organism evidence="3 4">
    <name type="scientific">Theileria equi strain WA</name>
    <dbReference type="NCBI Taxonomy" id="1537102"/>
    <lineage>
        <taxon>Eukaryota</taxon>
        <taxon>Sar</taxon>
        <taxon>Alveolata</taxon>
        <taxon>Apicomplexa</taxon>
        <taxon>Aconoidasida</taxon>
        <taxon>Piroplasmida</taxon>
        <taxon>Theileriidae</taxon>
        <taxon>Theileria</taxon>
    </lineage>
</organism>
<feature type="chain" id="PRO_5003939955" description="Signal peptide containing protein" evidence="2">
    <location>
        <begin position="24"/>
        <end position="786"/>
    </location>
</feature>
<feature type="compositionally biased region" description="Basic and acidic residues" evidence="1">
    <location>
        <begin position="283"/>
        <end position="294"/>
    </location>
</feature>
<dbReference type="RefSeq" id="XP_004830466.1">
    <property type="nucleotide sequence ID" value="XM_004830409.1"/>
</dbReference>
<feature type="region of interest" description="Disordered" evidence="1">
    <location>
        <begin position="104"/>
        <end position="267"/>
    </location>
</feature>
<name>L0AZ10_THEEQ</name>
<keyword evidence="2" id="KW-0732">Signal</keyword>
<proteinExistence type="predicted"/>
<feature type="compositionally biased region" description="Acidic residues" evidence="1">
    <location>
        <begin position="229"/>
        <end position="248"/>
    </location>
</feature>
<evidence type="ECO:0000313" key="3">
    <source>
        <dbReference type="EMBL" id="AFZ80800.1"/>
    </source>
</evidence>
<feature type="compositionally biased region" description="Basic and acidic residues" evidence="1">
    <location>
        <begin position="132"/>
        <end position="161"/>
    </location>
</feature>